<dbReference type="EMBL" id="AHNZ02000950">
    <property type="protein sequence ID" value="EMO02903.1"/>
    <property type="molecule type" value="Genomic_DNA"/>
</dbReference>
<dbReference type="AlphaFoldDB" id="M6RPR9"/>
<evidence type="ECO:0000313" key="2">
    <source>
        <dbReference type="Proteomes" id="UP000012092"/>
    </source>
</evidence>
<proteinExistence type="predicted"/>
<protein>
    <submittedName>
        <fullName evidence="1">Uncharacterized protein</fullName>
    </submittedName>
</protein>
<comment type="caution">
    <text evidence="1">The sequence shown here is derived from an EMBL/GenBank/DDBJ whole genome shotgun (WGS) entry which is preliminary data.</text>
</comment>
<organism evidence="1 2">
    <name type="scientific">Leptospira interrogans serovar Icterohaemorrhagiae str. Verdun HP</name>
    <dbReference type="NCBI Taxonomy" id="1049910"/>
    <lineage>
        <taxon>Bacteria</taxon>
        <taxon>Pseudomonadati</taxon>
        <taxon>Spirochaetota</taxon>
        <taxon>Spirochaetia</taxon>
        <taxon>Leptospirales</taxon>
        <taxon>Leptospiraceae</taxon>
        <taxon>Leptospira</taxon>
    </lineage>
</organism>
<sequence length="34" mass="3858">VEFESIFVKMMLTEMKKTVNKSGLIDGGYSGRNF</sequence>
<evidence type="ECO:0000313" key="1">
    <source>
        <dbReference type="EMBL" id="EMO02903.1"/>
    </source>
</evidence>
<feature type="non-terminal residue" evidence="1">
    <location>
        <position position="1"/>
    </location>
</feature>
<name>M6RPR9_LEPIR</name>
<gene>
    <name evidence="1" type="ORF">LEP1GSC116_0739</name>
</gene>
<dbReference type="Proteomes" id="UP000012092">
    <property type="component" value="Unassembled WGS sequence"/>
</dbReference>
<reference evidence="1 2" key="1">
    <citation type="submission" date="2013-01" db="EMBL/GenBank/DDBJ databases">
        <authorList>
            <person name="Harkins D.M."/>
            <person name="Durkin A.S."/>
            <person name="Brinkac L.M."/>
            <person name="Haft D.H."/>
            <person name="Selengut J.D."/>
            <person name="Sanka R."/>
            <person name="DePew J."/>
            <person name="Purushe J."/>
            <person name="Picardeau M."/>
            <person name="Werts C."/>
            <person name="Goarant C."/>
            <person name="Vinetz J.M."/>
            <person name="Sutton G.G."/>
            <person name="Nierman W.C."/>
            <person name="Fouts D.E."/>
        </authorList>
    </citation>
    <scope>NUCLEOTIDE SEQUENCE [LARGE SCALE GENOMIC DNA]</scope>
    <source>
        <strain evidence="1 2">Verdun HP</strain>
    </source>
</reference>
<accession>M6RPR9</accession>